<protein>
    <submittedName>
        <fullName evidence="3">Pimeloyl-ACP methyl ester carboxylesterase</fullName>
    </submittedName>
</protein>
<name>A0A1I2A7J9_9ACTN</name>
<evidence type="ECO:0000313" key="4">
    <source>
        <dbReference type="Proteomes" id="UP000199645"/>
    </source>
</evidence>
<sequence length="288" mass="29632">MTQPVTHTLDAPGAVITYDVRPPSAPSGGAPLMLIGSPMDASGFVTLAGHFSDRPVITYDPRGTGRSTRTDPAPESTPGQHADDVRRVIEAVGGPVDLFASSGGAVNALALVAAHPGLVRTLVAHEPPAVRFTPDHEDAEAAVRGIRGLYEKSGLGPAMVKFIQIVSLKGPVPPGFADEPGPDPGTFGLPAEDDGARDDVLLGQNLVTCCLYEPDFDALRAAPTRVVVAVGAESADELACRSARGVAERLGLSPAVFPGNHSGFLGGEYGQHGDPVPFAATLREVLAG</sequence>
<dbReference type="PANTHER" id="PTHR43798:SF5">
    <property type="entry name" value="MONOACYLGLYCEROL LIPASE ABHD6"/>
    <property type="match status" value="1"/>
</dbReference>
<dbReference type="GO" id="GO:0047372">
    <property type="term" value="F:monoacylglycerol lipase activity"/>
    <property type="evidence" value="ECO:0007669"/>
    <property type="project" value="TreeGrafter"/>
</dbReference>
<dbReference type="InterPro" id="IPR050266">
    <property type="entry name" value="AB_hydrolase_sf"/>
</dbReference>
<organism evidence="3 4">
    <name type="scientific">Actinoplanes philippinensis</name>
    <dbReference type="NCBI Taxonomy" id="35752"/>
    <lineage>
        <taxon>Bacteria</taxon>
        <taxon>Bacillati</taxon>
        <taxon>Actinomycetota</taxon>
        <taxon>Actinomycetes</taxon>
        <taxon>Micromonosporales</taxon>
        <taxon>Micromonosporaceae</taxon>
        <taxon>Actinoplanes</taxon>
    </lineage>
</organism>
<dbReference type="PANTHER" id="PTHR43798">
    <property type="entry name" value="MONOACYLGLYCEROL LIPASE"/>
    <property type="match status" value="1"/>
</dbReference>
<dbReference type="GO" id="GO:0046464">
    <property type="term" value="P:acylglycerol catabolic process"/>
    <property type="evidence" value="ECO:0007669"/>
    <property type="project" value="TreeGrafter"/>
</dbReference>
<dbReference type="SUPFAM" id="SSF53474">
    <property type="entry name" value="alpha/beta-Hydrolases"/>
    <property type="match status" value="1"/>
</dbReference>
<reference evidence="3 4" key="1">
    <citation type="submission" date="2016-10" db="EMBL/GenBank/DDBJ databases">
        <authorList>
            <person name="de Groot N.N."/>
        </authorList>
    </citation>
    <scope>NUCLEOTIDE SEQUENCE [LARGE SCALE GENOMIC DNA]</scope>
    <source>
        <strain evidence="3 4">DSM 43019</strain>
    </source>
</reference>
<gene>
    <name evidence="3" type="ORF">SAMN05421541_101500</name>
</gene>
<dbReference type="EMBL" id="FONV01000001">
    <property type="protein sequence ID" value="SFE38780.1"/>
    <property type="molecule type" value="Genomic_DNA"/>
</dbReference>
<dbReference type="OrthoDB" id="3210164at2"/>
<dbReference type="STRING" id="35752.SAMN05421541_101500"/>
<dbReference type="Proteomes" id="UP000199645">
    <property type="component" value="Unassembled WGS sequence"/>
</dbReference>
<evidence type="ECO:0000259" key="2">
    <source>
        <dbReference type="Pfam" id="PF00561"/>
    </source>
</evidence>
<feature type="domain" description="AB hydrolase-1" evidence="2">
    <location>
        <begin position="50"/>
        <end position="139"/>
    </location>
</feature>
<dbReference type="GO" id="GO:0016020">
    <property type="term" value="C:membrane"/>
    <property type="evidence" value="ECO:0007669"/>
    <property type="project" value="TreeGrafter"/>
</dbReference>
<keyword evidence="4" id="KW-1185">Reference proteome</keyword>
<feature type="region of interest" description="Disordered" evidence="1">
    <location>
        <begin position="56"/>
        <end position="81"/>
    </location>
</feature>
<dbReference type="InterPro" id="IPR029058">
    <property type="entry name" value="AB_hydrolase_fold"/>
</dbReference>
<dbReference type="Gene3D" id="3.40.50.1820">
    <property type="entry name" value="alpha/beta hydrolase"/>
    <property type="match status" value="1"/>
</dbReference>
<dbReference type="InterPro" id="IPR000073">
    <property type="entry name" value="AB_hydrolase_1"/>
</dbReference>
<dbReference type="RefSeq" id="WP_093609430.1">
    <property type="nucleotide sequence ID" value="NZ_BOMT01000010.1"/>
</dbReference>
<accession>A0A1I2A7J9</accession>
<proteinExistence type="predicted"/>
<dbReference type="AlphaFoldDB" id="A0A1I2A7J9"/>
<evidence type="ECO:0000256" key="1">
    <source>
        <dbReference type="SAM" id="MobiDB-lite"/>
    </source>
</evidence>
<dbReference type="Pfam" id="PF00561">
    <property type="entry name" value="Abhydrolase_1"/>
    <property type="match status" value="1"/>
</dbReference>
<evidence type="ECO:0000313" key="3">
    <source>
        <dbReference type="EMBL" id="SFE38780.1"/>
    </source>
</evidence>